<sequence>MGFDNHNKVSVTGPVDLFRPGGPIHPIRVAKLLDETLGSVRELKTAPVDGNILLYQQIGDEQEVLAVRFSDVYSASQAAEITAAYDDLIAAKPNFYTSSAQKRNRSSTPAFYAGFWQRFTSKPFLSRAADKQSPEILAKLDHLLLLLDKYVAQKTLGILKQHYPALWQKQKDTLEWLHQQPKIAKLLEARPALRNSLWACLAVKMGGSERLHIDSSDPAELMTAIFAMGDFEGGELELPTTGYRIPVQPGQVLFAKTRILPHNTAPILSGTRYAFTGFTDSIIVDQAKGL</sequence>
<protein>
    <recommendedName>
        <fullName evidence="3">Prolyl 4-hydroxylase alpha subunit Fe(2+) 2OG dioxygenase domain-containing protein</fullName>
    </recommendedName>
</protein>
<gene>
    <name evidence="1" type="ORF">CALCODRAFT_483078</name>
</gene>
<evidence type="ECO:0000313" key="1">
    <source>
        <dbReference type="EMBL" id="KZT57506.1"/>
    </source>
</evidence>
<reference evidence="1 2" key="1">
    <citation type="journal article" date="2016" name="Mol. Biol. Evol.">
        <title>Comparative Genomics of Early-Diverging Mushroom-Forming Fungi Provides Insights into the Origins of Lignocellulose Decay Capabilities.</title>
        <authorList>
            <person name="Nagy L.G."/>
            <person name="Riley R."/>
            <person name="Tritt A."/>
            <person name="Adam C."/>
            <person name="Daum C."/>
            <person name="Floudas D."/>
            <person name="Sun H."/>
            <person name="Yadav J.S."/>
            <person name="Pangilinan J."/>
            <person name="Larsson K.H."/>
            <person name="Matsuura K."/>
            <person name="Barry K."/>
            <person name="Labutti K."/>
            <person name="Kuo R."/>
            <person name="Ohm R.A."/>
            <person name="Bhattacharya S.S."/>
            <person name="Shirouzu T."/>
            <person name="Yoshinaga Y."/>
            <person name="Martin F.M."/>
            <person name="Grigoriev I.V."/>
            <person name="Hibbett D.S."/>
        </authorList>
    </citation>
    <scope>NUCLEOTIDE SEQUENCE [LARGE SCALE GENOMIC DNA]</scope>
    <source>
        <strain evidence="1 2">HHB12733</strain>
    </source>
</reference>
<dbReference type="Gene3D" id="3.60.130.30">
    <property type="match status" value="1"/>
</dbReference>
<keyword evidence="2" id="KW-1185">Reference proteome</keyword>
<accession>A0A165G240</accession>
<organism evidence="1 2">
    <name type="scientific">Calocera cornea HHB12733</name>
    <dbReference type="NCBI Taxonomy" id="1353952"/>
    <lineage>
        <taxon>Eukaryota</taxon>
        <taxon>Fungi</taxon>
        <taxon>Dikarya</taxon>
        <taxon>Basidiomycota</taxon>
        <taxon>Agaricomycotina</taxon>
        <taxon>Dacrymycetes</taxon>
        <taxon>Dacrymycetales</taxon>
        <taxon>Dacrymycetaceae</taxon>
        <taxon>Calocera</taxon>
    </lineage>
</organism>
<evidence type="ECO:0000313" key="2">
    <source>
        <dbReference type="Proteomes" id="UP000076842"/>
    </source>
</evidence>
<evidence type="ECO:0008006" key="3">
    <source>
        <dbReference type="Google" id="ProtNLM"/>
    </source>
</evidence>
<dbReference type="AlphaFoldDB" id="A0A165G240"/>
<dbReference type="STRING" id="1353952.A0A165G240"/>
<dbReference type="Proteomes" id="UP000076842">
    <property type="component" value="Unassembled WGS sequence"/>
</dbReference>
<proteinExistence type="predicted"/>
<dbReference type="InParanoid" id="A0A165G240"/>
<name>A0A165G240_9BASI</name>
<dbReference type="OrthoDB" id="3249298at2759"/>
<dbReference type="EMBL" id="KV423962">
    <property type="protein sequence ID" value="KZT57506.1"/>
    <property type="molecule type" value="Genomic_DNA"/>
</dbReference>